<proteinExistence type="predicted"/>
<name>A0A9X2CSV6_9BACI</name>
<dbReference type="InterPro" id="IPR014755">
    <property type="entry name" value="Cu-Rt/internalin_Ig-like"/>
</dbReference>
<gene>
    <name evidence="8" type="ORF">MF646_09680</name>
</gene>
<sequence length="194" mass="21823">MKKVKWLFVMCMALLLFPLHVAAHSYVTESSPGDGEVIEEAVEQIVLHFNAGIERVSTATVYNEDGEEIEVENIDVESPDLTIFLVEPLLPGEYVVEWRALGEDTHQTEGSISFEVLEYEIEEEALEEPPETEIDEVAIDEEETTTDVVDEPNVAESDEVVVESSMERFLLPIVFTGAIAVLVILLLLIKRFRK</sequence>
<feature type="transmembrane region" description="Helical" evidence="5">
    <location>
        <begin position="169"/>
        <end position="189"/>
    </location>
</feature>
<evidence type="ECO:0000256" key="6">
    <source>
        <dbReference type="SAM" id="SignalP"/>
    </source>
</evidence>
<keyword evidence="5" id="KW-1133">Transmembrane helix</keyword>
<feature type="signal peptide" evidence="6">
    <location>
        <begin position="1"/>
        <end position="22"/>
    </location>
</feature>
<reference evidence="8" key="1">
    <citation type="submission" date="2022-02" db="EMBL/GenBank/DDBJ databases">
        <title>Halalkalibacter sp. nov. isolated from Lonar Lake, India.</title>
        <authorList>
            <person name="Joshi A."/>
            <person name="Thite S."/>
            <person name="Lodha T."/>
        </authorList>
    </citation>
    <scope>NUCLEOTIDE SEQUENCE</scope>
    <source>
        <strain evidence="8">MEB205</strain>
    </source>
</reference>
<dbReference type="PANTHER" id="PTHR34820:SF4">
    <property type="entry name" value="INNER MEMBRANE PROTEIN YEBZ"/>
    <property type="match status" value="1"/>
</dbReference>
<dbReference type="PANTHER" id="PTHR34820">
    <property type="entry name" value="INNER MEMBRANE PROTEIN YEBZ"/>
    <property type="match status" value="1"/>
</dbReference>
<comment type="subcellular location">
    <subcellularLocation>
        <location evidence="1">Cell envelope</location>
    </subcellularLocation>
</comment>
<evidence type="ECO:0000313" key="8">
    <source>
        <dbReference type="EMBL" id="MCL7747389.1"/>
    </source>
</evidence>
<evidence type="ECO:0000256" key="3">
    <source>
        <dbReference type="ARBA" id="ARBA00022729"/>
    </source>
</evidence>
<evidence type="ECO:0000256" key="1">
    <source>
        <dbReference type="ARBA" id="ARBA00004196"/>
    </source>
</evidence>
<dbReference type="GO" id="GO:0005886">
    <property type="term" value="C:plasma membrane"/>
    <property type="evidence" value="ECO:0007669"/>
    <property type="project" value="TreeGrafter"/>
</dbReference>
<accession>A0A9X2CSV6</accession>
<dbReference type="InterPro" id="IPR007348">
    <property type="entry name" value="CopC_dom"/>
</dbReference>
<dbReference type="GO" id="GO:0006825">
    <property type="term" value="P:copper ion transport"/>
    <property type="evidence" value="ECO:0007669"/>
    <property type="project" value="InterPro"/>
</dbReference>
<organism evidence="8 9">
    <name type="scientific">Halalkalibacter alkaliphilus</name>
    <dbReference type="NCBI Taxonomy" id="2917993"/>
    <lineage>
        <taxon>Bacteria</taxon>
        <taxon>Bacillati</taxon>
        <taxon>Bacillota</taxon>
        <taxon>Bacilli</taxon>
        <taxon>Bacillales</taxon>
        <taxon>Bacillaceae</taxon>
        <taxon>Halalkalibacter</taxon>
    </lineage>
</organism>
<feature type="domain" description="CopC" evidence="7">
    <location>
        <begin position="24"/>
        <end position="116"/>
    </location>
</feature>
<dbReference type="Proteomes" id="UP001139150">
    <property type="component" value="Unassembled WGS sequence"/>
</dbReference>
<evidence type="ECO:0000313" key="9">
    <source>
        <dbReference type="Proteomes" id="UP001139150"/>
    </source>
</evidence>
<dbReference type="RefSeq" id="WP_250096293.1">
    <property type="nucleotide sequence ID" value="NZ_JAKRYL010000008.1"/>
</dbReference>
<dbReference type="Gene3D" id="2.60.40.1220">
    <property type="match status" value="1"/>
</dbReference>
<comment type="caution">
    <text evidence="8">The sequence shown here is derived from an EMBL/GenBank/DDBJ whole genome shotgun (WGS) entry which is preliminary data.</text>
</comment>
<evidence type="ECO:0000256" key="4">
    <source>
        <dbReference type="ARBA" id="ARBA00023008"/>
    </source>
</evidence>
<evidence type="ECO:0000256" key="2">
    <source>
        <dbReference type="ARBA" id="ARBA00022723"/>
    </source>
</evidence>
<dbReference type="Pfam" id="PF04234">
    <property type="entry name" value="CopC"/>
    <property type="match status" value="1"/>
</dbReference>
<keyword evidence="9" id="KW-1185">Reference proteome</keyword>
<feature type="chain" id="PRO_5040729231" evidence="6">
    <location>
        <begin position="23"/>
        <end position="194"/>
    </location>
</feature>
<protein>
    <submittedName>
        <fullName evidence="8">Copper resistance protein CopC</fullName>
    </submittedName>
</protein>
<keyword evidence="2" id="KW-0479">Metal-binding</keyword>
<dbReference type="AlphaFoldDB" id="A0A9X2CSV6"/>
<evidence type="ECO:0000256" key="5">
    <source>
        <dbReference type="SAM" id="Phobius"/>
    </source>
</evidence>
<dbReference type="InterPro" id="IPR032694">
    <property type="entry name" value="CopC/D"/>
</dbReference>
<evidence type="ECO:0000259" key="7">
    <source>
        <dbReference type="Pfam" id="PF04234"/>
    </source>
</evidence>
<keyword evidence="5" id="KW-0472">Membrane</keyword>
<dbReference type="GO" id="GO:0005507">
    <property type="term" value="F:copper ion binding"/>
    <property type="evidence" value="ECO:0007669"/>
    <property type="project" value="InterPro"/>
</dbReference>
<keyword evidence="3 6" id="KW-0732">Signal</keyword>
<dbReference type="SUPFAM" id="SSF81296">
    <property type="entry name" value="E set domains"/>
    <property type="match status" value="1"/>
</dbReference>
<keyword evidence="5" id="KW-0812">Transmembrane</keyword>
<dbReference type="GO" id="GO:0030313">
    <property type="term" value="C:cell envelope"/>
    <property type="evidence" value="ECO:0007669"/>
    <property type="project" value="UniProtKB-SubCell"/>
</dbReference>
<keyword evidence="4" id="KW-0186">Copper</keyword>
<dbReference type="GO" id="GO:0042597">
    <property type="term" value="C:periplasmic space"/>
    <property type="evidence" value="ECO:0007669"/>
    <property type="project" value="InterPro"/>
</dbReference>
<dbReference type="EMBL" id="JAKRYL010000008">
    <property type="protein sequence ID" value="MCL7747389.1"/>
    <property type="molecule type" value="Genomic_DNA"/>
</dbReference>
<dbReference type="GO" id="GO:0046688">
    <property type="term" value="P:response to copper ion"/>
    <property type="evidence" value="ECO:0007669"/>
    <property type="project" value="InterPro"/>
</dbReference>
<dbReference type="InterPro" id="IPR014756">
    <property type="entry name" value="Ig_E-set"/>
</dbReference>